<dbReference type="EMBL" id="AACCXM010000006">
    <property type="protein sequence ID" value="EAK0469113.1"/>
    <property type="molecule type" value="Genomic_DNA"/>
</dbReference>
<keyword evidence="2 4" id="KW-0663">Pyridoxal phosphate</keyword>
<dbReference type="RefSeq" id="WP_065844180.1">
    <property type="nucleotide sequence ID" value="NZ_AABUZP020000015.1"/>
</dbReference>
<dbReference type="InterPro" id="IPR009006">
    <property type="entry name" value="Ala_racemase/Decarboxylase_C"/>
</dbReference>
<dbReference type="InterPro" id="IPR001608">
    <property type="entry name" value="Ala_racemase_N"/>
</dbReference>
<name>A0A5L4L6J0_CAMFE</name>
<feature type="modified residue" description="N6-(pyridoxal phosphate)lysine" evidence="4">
    <location>
        <position position="33"/>
    </location>
</feature>
<feature type="domain" description="Alanine racemase C-terminal" evidence="6">
    <location>
        <begin position="225"/>
        <end position="337"/>
    </location>
</feature>
<evidence type="ECO:0000256" key="5">
    <source>
        <dbReference type="PIRSR" id="PIRSR600821-52"/>
    </source>
</evidence>
<comment type="cofactor">
    <cofactor evidence="1 4">
        <name>pyridoxal 5'-phosphate</name>
        <dbReference type="ChEBI" id="CHEBI:597326"/>
    </cofactor>
</comment>
<evidence type="ECO:0000313" key="8">
    <source>
        <dbReference type="EMBL" id="EAK0453507.1"/>
    </source>
</evidence>
<dbReference type="Pfam" id="PF01168">
    <property type="entry name" value="Ala_racemase_N"/>
    <property type="match status" value="1"/>
</dbReference>
<organism evidence="9">
    <name type="scientific">Campylobacter fetus</name>
    <dbReference type="NCBI Taxonomy" id="196"/>
    <lineage>
        <taxon>Bacteria</taxon>
        <taxon>Pseudomonadati</taxon>
        <taxon>Campylobacterota</taxon>
        <taxon>Epsilonproteobacteria</taxon>
        <taxon>Campylobacterales</taxon>
        <taxon>Campylobacteraceae</taxon>
        <taxon>Campylobacter</taxon>
    </lineage>
</organism>
<gene>
    <name evidence="8" type="ORF">AAH17_07580</name>
    <name evidence="9" type="ORF">AAH24_07050</name>
    <name evidence="7" type="ORF">BVH53_06180</name>
</gene>
<dbReference type="GO" id="GO:0008784">
    <property type="term" value="F:alanine racemase activity"/>
    <property type="evidence" value="ECO:0007669"/>
    <property type="project" value="UniProtKB-EC"/>
</dbReference>
<dbReference type="PRINTS" id="PR00992">
    <property type="entry name" value="ALARACEMASE"/>
</dbReference>
<evidence type="ECO:0000256" key="3">
    <source>
        <dbReference type="ARBA" id="ARBA00023235"/>
    </source>
</evidence>
<dbReference type="Gene3D" id="3.20.20.10">
    <property type="entry name" value="Alanine racemase"/>
    <property type="match status" value="1"/>
</dbReference>
<evidence type="ECO:0000313" key="9">
    <source>
        <dbReference type="EMBL" id="EAK0469113.1"/>
    </source>
</evidence>
<dbReference type="Gene3D" id="2.40.37.10">
    <property type="entry name" value="Lyase, Ornithine Decarboxylase, Chain A, domain 1"/>
    <property type="match status" value="1"/>
</dbReference>
<sequence>MSKIVLSKTAYIHNLTQISSKIGSKDRIIAVLKDDAYGHGAVLMAGIASGFGIKWACVKSIDEAIEISPFFKNIIILSHIPNGKENDEFIYAINDLSGLDVIKSGISVHLAIDTMMHRNGIGIDEIETAFNIAKNRSIRICGAYTHFRSSDEISGDYYVQKANFLKAKIKLKSLFKKNGVDKPMFHSHNSAAIERTNGFDDEFVRAGIVQFGYSQFDESLNLKKVLSLWADRISKRVLKAGQSVGYGGAFTAKKDINIATYDLGYGDGLLRYNGKGDLRLANGEKILGKMSMDSFSCADSGDQICVFDDARVWAKFFDTISYDILVKLSSKIKRVVV</sequence>
<dbReference type="AlphaFoldDB" id="A0A5L4L6J0"/>
<dbReference type="PANTHER" id="PTHR30511">
    <property type="entry name" value="ALANINE RACEMASE"/>
    <property type="match status" value="1"/>
</dbReference>
<evidence type="ECO:0000256" key="2">
    <source>
        <dbReference type="ARBA" id="ARBA00022898"/>
    </source>
</evidence>
<proteinExistence type="predicted"/>
<dbReference type="PANTHER" id="PTHR30511:SF0">
    <property type="entry name" value="ALANINE RACEMASE, CATABOLIC-RELATED"/>
    <property type="match status" value="1"/>
</dbReference>
<dbReference type="PROSITE" id="PS00395">
    <property type="entry name" value="ALANINE_RACEMASE"/>
    <property type="match status" value="1"/>
</dbReference>
<evidence type="ECO:0000259" key="6">
    <source>
        <dbReference type="SMART" id="SM01005"/>
    </source>
</evidence>
<evidence type="ECO:0000256" key="4">
    <source>
        <dbReference type="PIRSR" id="PIRSR600821-50"/>
    </source>
</evidence>
<reference evidence="9 10" key="1">
    <citation type="submission" date="2018-05" db="EMBL/GenBank/DDBJ databases">
        <authorList>
            <consortium name="PulseNet: The National Subtyping Network for Foodborne Disease Surveillance"/>
            <person name="Tarr C.L."/>
            <person name="Trees E."/>
            <person name="Katz L.S."/>
            <person name="Carleton-Romer H.A."/>
            <person name="Stroika S."/>
            <person name="Kucerova Z."/>
            <person name="Roache K.F."/>
            <person name="Sabol A.L."/>
            <person name="Besser J."/>
            <person name="Gerner-Smidt P."/>
        </authorList>
    </citation>
    <scope>NUCLEOTIDE SEQUENCE</scope>
    <source>
        <strain evidence="8">2014D-0197</strain>
        <strain evidence="7 10">2016D-0221</strain>
        <strain evidence="9">D4313</strain>
    </source>
</reference>
<dbReference type="NCBIfam" id="NF000791">
    <property type="entry name" value="PRK00053.2-2"/>
    <property type="match status" value="1"/>
</dbReference>
<dbReference type="GO" id="GO:0030170">
    <property type="term" value="F:pyridoxal phosphate binding"/>
    <property type="evidence" value="ECO:0007669"/>
    <property type="project" value="TreeGrafter"/>
</dbReference>
<dbReference type="SMART" id="SM01005">
    <property type="entry name" value="Ala_racemase_C"/>
    <property type="match status" value="1"/>
</dbReference>
<dbReference type="InterPro" id="IPR029066">
    <property type="entry name" value="PLP-binding_barrel"/>
</dbReference>
<accession>A0A5L4L6J0</accession>
<evidence type="ECO:0000313" key="7">
    <source>
        <dbReference type="EMBL" id="EAI5408284.1"/>
    </source>
</evidence>
<evidence type="ECO:0000313" key="10">
    <source>
        <dbReference type="Proteomes" id="UP000557842"/>
    </source>
</evidence>
<dbReference type="GO" id="GO:0005829">
    <property type="term" value="C:cytosol"/>
    <property type="evidence" value="ECO:0007669"/>
    <property type="project" value="TreeGrafter"/>
</dbReference>
<dbReference type="EMBL" id="AACCXK010000014">
    <property type="protein sequence ID" value="EAK0453507.1"/>
    <property type="molecule type" value="Genomic_DNA"/>
</dbReference>
<protein>
    <submittedName>
        <fullName evidence="9">Alanine racemase</fullName>
        <ecNumber evidence="9">5.1.1.1</ecNumber>
    </submittedName>
</protein>
<dbReference type="InterPro" id="IPR000821">
    <property type="entry name" value="Ala_racemase"/>
</dbReference>
<feature type="binding site" evidence="5">
    <location>
        <position position="118"/>
    </location>
    <ligand>
        <name>substrate</name>
    </ligand>
</feature>
<dbReference type="GO" id="GO:0030632">
    <property type="term" value="P:D-alanine biosynthetic process"/>
    <property type="evidence" value="ECO:0007669"/>
    <property type="project" value="TreeGrafter"/>
</dbReference>
<feature type="binding site" evidence="5">
    <location>
        <position position="292"/>
    </location>
    <ligand>
        <name>substrate</name>
    </ligand>
</feature>
<keyword evidence="3 9" id="KW-0413">Isomerase</keyword>
<dbReference type="InterPro" id="IPR011079">
    <property type="entry name" value="Ala_racemase_C"/>
</dbReference>
<dbReference type="EC" id="5.1.1.1" evidence="9"/>
<dbReference type="Pfam" id="PF00842">
    <property type="entry name" value="Ala_racemase_C"/>
    <property type="match status" value="1"/>
</dbReference>
<dbReference type="SUPFAM" id="SSF51419">
    <property type="entry name" value="PLP-binding barrel"/>
    <property type="match status" value="1"/>
</dbReference>
<evidence type="ECO:0000256" key="1">
    <source>
        <dbReference type="ARBA" id="ARBA00001933"/>
    </source>
</evidence>
<dbReference type="GO" id="GO:0009252">
    <property type="term" value="P:peptidoglycan biosynthetic process"/>
    <property type="evidence" value="ECO:0007669"/>
    <property type="project" value="TreeGrafter"/>
</dbReference>
<dbReference type="InterPro" id="IPR020622">
    <property type="entry name" value="Ala_racemase_pyridoxalP-BS"/>
</dbReference>
<dbReference type="Proteomes" id="UP000557842">
    <property type="component" value="Unassembled WGS sequence"/>
</dbReference>
<dbReference type="EMBL" id="AABQDW010000010">
    <property type="protein sequence ID" value="EAI5408284.1"/>
    <property type="molecule type" value="Genomic_DNA"/>
</dbReference>
<dbReference type="CDD" id="cd00430">
    <property type="entry name" value="PLPDE_III_AR"/>
    <property type="match status" value="1"/>
</dbReference>
<dbReference type="SUPFAM" id="SSF50621">
    <property type="entry name" value="Alanine racemase C-terminal domain-like"/>
    <property type="match status" value="1"/>
</dbReference>
<comment type="caution">
    <text evidence="9">The sequence shown here is derived from an EMBL/GenBank/DDBJ whole genome shotgun (WGS) entry which is preliminary data.</text>
</comment>